<evidence type="ECO:0000313" key="4">
    <source>
        <dbReference type="EMBL" id="SHJ39181.1"/>
    </source>
</evidence>
<dbReference type="InterPro" id="IPR036366">
    <property type="entry name" value="PGBDSf"/>
</dbReference>
<proteinExistence type="predicted"/>
<evidence type="ECO:0000259" key="3">
    <source>
        <dbReference type="Pfam" id="PF01471"/>
    </source>
</evidence>
<organism evidence="4 5">
    <name type="scientific">Malonomonas rubra DSM 5091</name>
    <dbReference type="NCBI Taxonomy" id="1122189"/>
    <lineage>
        <taxon>Bacteria</taxon>
        <taxon>Pseudomonadati</taxon>
        <taxon>Thermodesulfobacteriota</taxon>
        <taxon>Desulfuromonadia</taxon>
        <taxon>Desulfuromonadales</taxon>
        <taxon>Geopsychrobacteraceae</taxon>
        <taxon>Malonomonas</taxon>
    </lineage>
</organism>
<dbReference type="InterPro" id="IPR002477">
    <property type="entry name" value="Peptidoglycan-bd-like"/>
</dbReference>
<feature type="domain" description="Peptidoglycan binding-like" evidence="3">
    <location>
        <begin position="232"/>
        <end position="265"/>
    </location>
</feature>
<gene>
    <name evidence="4" type="ORF">SAMN02745165_02283</name>
</gene>
<accession>A0A1M6IXP2</accession>
<dbReference type="SUPFAM" id="SSF47090">
    <property type="entry name" value="PGBD-like"/>
    <property type="match status" value="1"/>
</dbReference>
<dbReference type="InterPro" id="IPR036365">
    <property type="entry name" value="PGBD-like_sf"/>
</dbReference>
<sequence>MKSVQYKFPSPLVWLLLLLLSGCAIQQGHGPEQRYLQQLEGKSASGDAESQYQLGLHYSTSAKWTWDKWRAHGYFKKAAAAGHVDAQYMLAMGLLVGRGTLQDQPAAVAWLERAANKGHARAQYQLAQAFLNGTGTEKETVWGRYWLEQAAWAGHAEGQLLLAALFSKGIGGKKNLSEAWHWLKRSELSGNKLAAKALRQTENFSGQSIKIGENLFLKTSRKDLDGLFLTPKIRYLQTMLNFRGFSAGTEDGEDGPKTQNALKNYRIKNKMPHSSSLNETMEQLRGKK</sequence>
<keyword evidence="2" id="KW-0732">Signal</keyword>
<protein>
    <submittedName>
        <fullName evidence="4">TPR repeat</fullName>
    </submittedName>
</protein>
<dbReference type="SMART" id="SM00671">
    <property type="entry name" value="SEL1"/>
    <property type="match status" value="4"/>
</dbReference>
<dbReference type="PROSITE" id="PS51257">
    <property type="entry name" value="PROKAR_LIPOPROTEIN"/>
    <property type="match status" value="1"/>
</dbReference>
<feature type="compositionally biased region" description="Polar residues" evidence="1">
    <location>
        <begin position="272"/>
        <end position="281"/>
    </location>
</feature>
<dbReference type="RefSeq" id="WP_072908856.1">
    <property type="nucleotide sequence ID" value="NZ_FQZT01000007.1"/>
</dbReference>
<dbReference type="Gene3D" id="1.10.101.10">
    <property type="entry name" value="PGBD-like superfamily/PGBD"/>
    <property type="match status" value="1"/>
</dbReference>
<keyword evidence="5" id="KW-1185">Reference proteome</keyword>
<dbReference type="InterPro" id="IPR006597">
    <property type="entry name" value="Sel1-like"/>
</dbReference>
<dbReference type="InterPro" id="IPR050767">
    <property type="entry name" value="Sel1_AlgK"/>
</dbReference>
<dbReference type="SUPFAM" id="SSF81901">
    <property type="entry name" value="HCP-like"/>
    <property type="match status" value="1"/>
</dbReference>
<dbReference type="Pfam" id="PF08238">
    <property type="entry name" value="Sel1"/>
    <property type="match status" value="4"/>
</dbReference>
<dbReference type="EMBL" id="FQZT01000007">
    <property type="protein sequence ID" value="SHJ39181.1"/>
    <property type="molecule type" value="Genomic_DNA"/>
</dbReference>
<dbReference type="InterPro" id="IPR011990">
    <property type="entry name" value="TPR-like_helical_dom_sf"/>
</dbReference>
<feature type="signal peptide" evidence="2">
    <location>
        <begin position="1"/>
        <end position="26"/>
    </location>
</feature>
<evidence type="ECO:0000313" key="5">
    <source>
        <dbReference type="Proteomes" id="UP000184171"/>
    </source>
</evidence>
<dbReference type="OrthoDB" id="9797030at2"/>
<dbReference type="Pfam" id="PF01471">
    <property type="entry name" value="PG_binding_1"/>
    <property type="match status" value="1"/>
</dbReference>
<dbReference type="Proteomes" id="UP000184171">
    <property type="component" value="Unassembled WGS sequence"/>
</dbReference>
<feature type="region of interest" description="Disordered" evidence="1">
    <location>
        <begin position="269"/>
        <end position="288"/>
    </location>
</feature>
<reference evidence="4 5" key="1">
    <citation type="submission" date="2016-11" db="EMBL/GenBank/DDBJ databases">
        <authorList>
            <person name="Jaros S."/>
            <person name="Januszkiewicz K."/>
            <person name="Wedrychowicz H."/>
        </authorList>
    </citation>
    <scope>NUCLEOTIDE SEQUENCE [LARGE SCALE GENOMIC DNA]</scope>
    <source>
        <strain evidence="4 5">DSM 5091</strain>
    </source>
</reference>
<feature type="chain" id="PRO_5012974582" evidence="2">
    <location>
        <begin position="27"/>
        <end position="288"/>
    </location>
</feature>
<evidence type="ECO:0000256" key="2">
    <source>
        <dbReference type="SAM" id="SignalP"/>
    </source>
</evidence>
<dbReference type="PANTHER" id="PTHR11102">
    <property type="entry name" value="SEL-1-LIKE PROTEIN"/>
    <property type="match status" value="1"/>
</dbReference>
<dbReference type="AlphaFoldDB" id="A0A1M6IXP2"/>
<evidence type="ECO:0000256" key="1">
    <source>
        <dbReference type="SAM" id="MobiDB-lite"/>
    </source>
</evidence>
<name>A0A1M6IXP2_MALRU</name>
<dbReference type="STRING" id="1122189.SAMN02745165_02283"/>
<dbReference type="PANTHER" id="PTHR11102:SF160">
    <property type="entry name" value="ERAD-ASSOCIATED E3 UBIQUITIN-PROTEIN LIGASE COMPONENT HRD3"/>
    <property type="match status" value="1"/>
</dbReference>
<dbReference type="Gene3D" id="1.25.40.10">
    <property type="entry name" value="Tetratricopeptide repeat domain"/>
    <property type="match status" value="1"/>
</dbReference>